<dbReference type="EMBL" id="HACA01027597">
    <property type="protein sequence ID" value="CDW44958.1"/>
    <property type="molecule type" value="Transcribed_RNA"/>
</dbReference>
<proteinExistence type="predicted"/>
<sequence>MDELAMKTFTLVDLSSICRVSSMKIIGSDTRKNRDN</sequence>
<evidence type="ECO:0000313" key="1">
    <source>
        <dbReference type="EMBL" id="CDW44958.1"/>
    </source>
</evidence>
<reference evidence="1" key="1">
    <citation type="submission" date="2014-05" db="EMBL/GenBank/DDBJ databases">
        <authorList>
            <person name="Chronopoulou M."/>
        </authorList>
    </citation>
    <scope>NUCLEOTIDE SEQUENCE</scope>
    <source>
        <tissue evidence="1">Whole organism</tissue>
    </source>
</reference>
<accession>A0A0K2V340</accession>
<organism evidence="1">
    <name type="scientific">Lepeophtheirus salmonis</name>
    <name type="common">Salmon louse</name>
    <name type="synonym">Caligus salmonis</name>
    <dbReference type="NCBI Taxonomy" id="72036"/>
    <lineage>
        <taxon>Eukaryota</taxon>
        <taxon>Metazoa</taxon>
        <taxon>Ecdysozoa</taxon>
        <taxon>Arthropoda</taxon>
        <taxon>Crustacea</taxon>
        <taxon>Multicrustacea</taxon>
        <taxon>Hexanauplia</taxon>
        <taxon>Copepoda</taxon>
        <taxon>Siphonostomatoida</taxon>
        <taxon>Caligidae</taxon>
        <taxon>Lepeophtheirus</taxon>
    </lineage>
</organism>
<name>A0A0K2V340_LEPSM</name>
<dbReference type="AlphaFoldDB" id="A0A0K2V340"/>
<protein>
    <submittedName>
        <fullName evidence="1">Uncharacterized protein</fullName>
    </submittedName>
</protein>